<reference evidence="4" key="1">
    <citation type="submission" date="2006-10" db="EMBL/GenBank/DDBJ databases">
        <authorList>
            <person name="Amadeo P."/>
            <person name="Zhao Q."/>
            <person name="Wortman J."/>
            <person name="Fraser-Liggett C."/>
            <person name="Carlton J."/>
        </authorList>
    </citation>
    <scope>NUCLEOTIDE SEQUENCE</scope>
    <source>
        <strain evidence="4">G3</strain>
    </source>
</reference>
<dbReference type="InParanoid" id="A2EE78"/>
<evidence type="ECO:0000313" key="4">
    <source>
        <dbReference type="EMBL" id="EAY09075.1"/>
    </source>
</evidence>
<name>A2EE78_TRIV3</name>
<evidence type="ECO:0000313" key="5">
    <source>
        <dbReference type="Proteomes" id="UP000001542"/>
    </source>
</evidence>
<protein>
    <submittedName>
        <fullName evidence="4">Uncharacterized protein</fullName>
    </submittedName>
</protein>
<organism evidence="4 5">
    <name type="scientific">Trichomonas vaginalis (strain ATCC PRA-98 / G3)</name>
    <dbReference type="NCBI Taxonomy" id="412133"/>
    <lineage>
        <taxon>Eukaryota</taxon>
        <taxon>Metamonada</taxon>
        <taxon>Parabasalia</taxon>
        <taxon>Trichomonadida</taxon>
        <taxon>Trichomonadidae</taxon>
        <taxon>Trichomonas</taxon>
    </lineage>
</organism>
<dbReference type="InterPro" id="IPR016024">
    <property type="entry name" value="ARM-type_fold"/>
</dbReference>
<accession>A2EE78</accession>
<dbReference type="RefSeq" id="XP_001321298.1">
    <property type="nucleotide sequence ID" value="XM_001321263.1"/>
</dbReference>
<evidence type="ECO:0000256" key="2">
    <source>
        <dbReference type="ARBA" id="ARBA00022448"/>
    </source>
</evidence>
<dbReference type="Proteomes" id="UP000001542">
    <property type="component" value="Unassembled WGS sequence"/>
</dbReference>
<dbReference type="AlphaFoldDB" id="A2EE78"/>
<dbReference type="GO" id="GO:0061608">
    <property type="term" value="F:nuclear import signal receptor activity"/>
    <property type="evidence" value="ECO:0000318"/>
    <property type="project" value="GO_Central"/>
</dbReference>
<keyword evidence="2" id="KW-0813">Transport</keyword>
<evidence type="ECO:0000256" key="3">
    <source>
        <dbReference type="ARBA" id="ARBA00022927"/>
    </source>
</evidence>
<keyword evidence="5" id="KW-1185">Reference proteome</keyword>
<proteinExistence type="inferred from homology"/>
<reference evidence="4" key="2">
    <citation type="journal article" date="2007" name="Science">
        <title>Draft genome sequence of the sexually transmitted pathogen Trichomonas vaginalis.</title>
        <authorList>
            <person name="Carlton J.M."/>
            <person name="Hirt R.P."/>
            <person name="Silva J.C."/>
            <person name="Delcher A.L."/>
            <person name="Schatz M."/>
            <person name="Zhao Q."/>
            <person name="Wortman J.R."/>
            <person name="Bidwell S.L."/>
            <person name="Alsmark U.C.M."/>
            <person name="Besteiro S."/>
            <person name="Sicheritz-Ponten T."/>
            <person name="Noel C.J."/>
            <person name="Dacks J.B."/>
            <person name="Foster P.G."/>
            <person name="Simillion C."/>
            <person name="Van de Peer Y."/>
            <person name="Miranda-Saavedra D."/>
            <person name="Barton G.J."/>
            <person name="Westrop G.D."/>
            <person name="Mueller S."/>
            <person name="Dessi D."/>
            <person name="Fiori P.L."/>
            <person name="Ren Q."/>
            <person name="Paulsen I."/>
            <person name="Zhang H."/>
            <person name="Bastida-Corcuera F.D."/>
            <person name="Simoes-Barbosa A."/>
            <person name="Brown M.T."/>
            <person name="Hayes R.D."/>
            <person name="Mukherjee M."/>
            <person name="Okumura C.Y."/>
            <person name="Schneider R."/>
            <person name="Smith A.J."/>
            <person name="Vanacova S."/>
            <person name="Villalvazo M."/>
            <person name="Haas B.J."/>
            <person name="Pertea M."/>
            <person name="Feldblyum T.V."/>
            <person name="Utterback T.R."/>
            <person name="Shu C.L."/>
            <person name="Osoegawa K."/>
            <person name="de Jong P.J."/>
            <person name="Hrdy I."/>
            <person name="Horvathova L."/>
            <person name="Zubacova Z."/>
            <person name="Dolezal P."/>
            <person name="Malik S.B."/>
            <person name="Logsdon J.M. Jr."/>
            <person name="Henze K."/>
            <person name="Gupta A."/>
            <person name="Wang C.C."/>
            <person name="Dunne R.L."/>
            <person name="Upcroft J.A."/>
            <person name="Upcroft P."/>
            <person name="White O."/>
            <person name="Salzberg S.L."/>
            <person name="Tang P."/>
            <person name="Chiu C.-H."/>
            <person name="Lee Y.-S."/>
            <person name="Embley T.M."/>
            <person name="Coombs G.H."/>
            <person name="Mottram J.C."/>
            <person name="Tachezy J."/>
            <person name="Fraser-Liggett C.M."/>
            <person name="Johnson P.J."/>
        </authorList>
    </citation>
    <scope>NUCLEOTIDE SEQUENCE [LARGE SCALE GENOMIC DNA]</scope>
    <source>
        <strain evidence="4">G3</strain>
    </source>
</reference>
<dbReference type="InterPro" id="IPR011989">
    <property type="entry name" value="ARM-like"/>
</dbReference>
<dbReference type="EMBL" id="DS113365">
    <property type="protein sequence ID" value="EAY09075.1"/>
    <property type="molecule type" value="Genomic_DNA"/>
</dbReference>
<gene>
    <name evidence="4" type="ORF">TVAG_180490</name>
</gene>
<dbReference type="SMR" id="A2EE78"/>
<dbReference type="GO" id="GO:0006607">
    <property type="term" value="P:NLS-bearing protein import into nucleus"/>
    <property type="evidence" value="ECO:0000318"/>
    <property type="project" value="GO_Central"/>
</dbReference>
<dbReference type="KEGG" id="tva:4766989"/>
<evidence type="ECO:0000256" key="1">
    <source>
        <dbReference type="ARBA" id="ARBA00010394"/>
    </source>
</evidence>
<dbReference type="GO" id="GO:0008139">
    <property type="term" value="F:nuclear localization sequence binding"/>
    <property type="evidence" value="ECO:0000318"/>
    <property type="project" value="GO_Central"/>
</dbReference>
<dbReference type="SUPFAM" id="SSF48371">
    <property type="entry name" value="ARM repeat"/>
    <property type="match status" value="1"/>
</dbReference>
<dbReference type="PANTHER" id="PTHR23316">
    <property type="entry name" value="IMPORTIN ALPHA"/>
    <property type="match status" value="1"/>
</dbReference>
<comment type="similarity">
    <text evidence="1">Belongs to the importin alpha family.</text>
</comment>
<sequence length="447" mass="51962">MHFKVDIDDPEQGIDSLKLSTALEDERKACQVKIINAINKAYEKFDEIILFHGYLNLPKYINFLVQVSESEFGQEYLRNNINVEQIKSLVDIYNEKQTYDVMYSIVHLFVNISYLSEDATKYFIENGVHNTLISMNIPKEIEYYKDYFRLIYNLTSVEPEIYEEQQVIILLKQLVRADAIRKQFGLKSLTNIFRQKIFSNSTVNISVLDLLHKILLSNDGTVRETVAWFVHFQLEGNEARFFLSDICRSQIMNEFVDSLFKCDNSVLVNIILSIFSRIVIFNIGEYVEKLFNSDVLEAALNLVTHENVGEYALCLVNNFMAADNNYLEYCLSQNFHANSLDVFDNGNVRVKQECIRAWLIINDLGNSLQANTVLNEFVIEKIIDFLSSDSEEDFLVYGLSLLIKLCDKEPKFAEMFDLSDFDNIQDQESEKIQELYQVIVDRMSPEE</sequence>
<dbReference type="VEuPathDB" id="TrichDB:TVAGG3_0614110"/>
<dbReference type="GO" id="GO:0005634">
    <property type="term" value="C:nucleus"/>
    <property type="evidence" value="ECO:0000318"/>
    <property type="project" value="GO_Central"/>
</dbReference>
<dbReference type="Gene3D" id="1.25.10.10">
    <property type="entry name" value="Leucine-rich Repeat Variant"/>
    <property type="match status" value="1"/>
</dbReference>
<keyword evidence="3" id="KW-0653">Protein transport</keyword>
<dbReference type="VEuPathDB" id="TrichDB:TVAG_180490"/>